<reference evidence="2" key="1">
    <citation type="journal article" date="2020" name="Stud. Mycol.">
        <title>101 Dothideomycetes genomes: a test case for predicting lifestyles and emergence of pathogens.</title>
        <authorList>
            <person name="Haridas S."/>
            <person name="Albert R."/>
            <person name="Binder M."/>
            <person name="Bloem J."/>
            <person name="Labutti K."/>
            <person name="Salamov A."/>
            <person name="Andreopoulos B."/>
            <person name="Baker S."/>
            <person name="Barry K."/>
            <person name="Bills G."/>
            <person name="Bluhm B."/>
            <person name="Cannon C."/>
            <person name="Castanera R."/>
            <person name="Culley D."/>
            <person name="Daum C."/>
            <person name="Ezra D."/>
            <person name="Gonzalez J."/>
            <person name="Henrissat B."/>
            <person name="Kuo A."/>
            <person name="Liang C."/>
            <person name="Lipzen A."/>
            <person name="Lutzoni F."/>
            <person name="Magnuson J."/>
            <person name="Mondo S."/>
            <person name="Nolan M."/>
            <person name="Ohm R."/>
            <person name="Pangilinan J."/>
            <person name="Park H.-J."/>
            <person name="Ramirez L."/>
            <person name="Alfaro M."/>
            <person name="Sun H."/>
            <person name="Tritt A."/>
            <person name="Yoshinaga Y."/>
            <person name="Zwiers L.-H."/>
            <person name="Turgeon B."/>
            <person name="Goodwin S."/>
            <person name="Spatafora J."/>
            <person name="Crous P."/>
            <person name="Grigoriev I."/>
        </authorList>
    </citation>
    <scope>NUCLEOTIDE SEQUENCE</scope>
    <source>
        <strain evidence="2">CBS 113818</strain>
    </source>
</reference>
<evidence type="ECO:0000256" key="1">
    <source>
        <dbReference type="SAM" id="MobiDB-lite"/>
    </source>
</evidence>
<accession>A0A6A6ZP36</accession>
<organism evidence="2 3">
    <name type="scientific">Ophiobolus disseminans</name>
    <dbReference type="NCBI Taxonomy" id="1469910"/>
    <lineage>
        <taxon>Eukaryota</taxon>
        <taxon>Fungi</taxon>
        <taxon>Dikarya</taxon>
        <taxon>Ascomycota</taxon>
        <taxon>Pezizomycotina</taxon>
        <taxon>Dothideomycetes</taxon>
        <taxon>Pleosporomycetidae</taxon>
        <taxon>Pleosporales</taxon>
        <taxon>Pleosporineae</taxon>
        <taxon>Phaeosphaeriaceae</taxon>
        <taxon>Ophiobolus</taxon>
    </lineage>
</organism>
<dbReference type="EMBL" id="MU006235">
    <property type="protein sequence ID" value="KAF2822037.1"/>
    <property type="molecule type" value="Genomic_DNA"/>
</dbReference>
<sequence length="88" mass="9582">MVGFGHTNTTLECMQDLNTAMLSPATKCIACINAGIILLLCRVTTWVVWSLRGVVRSYGLHSHLRPNTTTKQHSTFSRSSTSGIEGAM</sequence>
<gene>
    <name evidence="2" type="ORF">CC86DRAFT_94795</name>
</gene>
<dbReference type="AlphaFoldDB" id="A0A6A6ZP36"/>
<evidence type="ECO:0000313" key="2">
    <source>
        <dbReference type="EMBL" id="KAF2822037.1"/>
    </source>
</evidence>
<protein>
    <submittedName>
        <fullName evidence="2">Uncharacterized protein</fullName>
    </submittedName>
</protein>
<evidence type="ECO:0000313" key="3">
    <source>
        <dbReference type="Proteomes" id="UP000799424"/>
    </source>
</evidence>
<name>A0A6A6ZP36_9PLEO</name>
<feature type="region of interest" description="Disordered" evidence="1">
    <location>
        <begin position="67"/>
        <end position="88"/>
    </location>
</feature>
<dbReference type="Proteomes" id="UP000799424">
    <property type="component" value="Unassembled WGS sequence"/>
</dbReference>
<proteinExistence type="predicted"/>
<keyword evidence="3" id="KW-1185">Reference proteome</keyword>